<sequence>MMQKGSTRRILKEGGERAAPQRPRRLRRRISPGRRWIPPDRRLPATSGGGPDRATPLLEPGAAAGGSRKGRRLPARRGRRLPARRGRRISQLGSCWSGRIPPAGRTPPGAAADLARGGVEAEQPPGSPPAARWTRHTVPDATTAARGSTSVAGRPRCHRGSAGRGCRRRLPWRMARYTRSATA</sequence>
<feature type="compositionally biased region" description="Basic residues" evidence="1">
    <location>
        <begin position="22"/>
        <end position="32"/>
    </location>
</feature>
<feature type="region of interest" description="Disordered" evidence="1">
    <location>
        <begin position="1"/>
        <end position="168"/>
    </location>
</feature>
<feature type="compositionally biased region" description="Low complexity" evidence="1">
    <location>
        <begin position="98"/>
        <end position="112"/>
    </location>
</feature>
<gene>
    <name evidence="2" type="ORF">PVAP13_3NG050638</name>
</gene>
<evidence type="ECO:0000313" key="2">
    <source>
        <dbReference type="EMBL" id="KAG2615904.1"/>
    </source>
</evidence>
<feature type="compositionally biased region" description="Basic residues" evidence="1">
    <location>
        <begin position="155"/>
        <end position="168"/>
    </location>
</feature>
<accession>A0A8T0U550</accession>
<proteinExistence type="predicted"/>
<organism evidence="2 3">
    <name type="scientific">Panicum virgatum</name>
    <name type="common">Blackwell switchgrass</name>
    <dbReference type="NCBI Taxonomy" id="38727"/>
    <lineage>
        <taxon>Eukaryota</taxon>
        <taxon>Viridiplantae</taxon>
        <taxon>Streptophyta</taxon>
        <taxon>Embryophyta</taxon>
        <taxon>Tracheophyta</taxon>
        <taxon>Spermatophyta</taxon>
        <taxon>Magnoliopsida</taxon>
        <taxon>Liliopsida</taxon>
        <taxon>Poales</taxon>
        <taxon>Poaceae</taxon>
        <taxon>PACMAD clade</taxon>
        <taxon>Panicoideae</taxon>
        <taxon>Panicodae</taxon>
        <taxon>Paniceae</taxon>
        <taxon>Panicinae</taxon>
        <taxon>Panicum</taxon>
        <taxon>Panicum sect. Hiantes</taxon>
    </lineage>
</organism>
<feature type="compositionally biased region" description="Basic residues" evidence="1">
    <location>
        <begin position="68"/>
        <end position="88"/>
    </location>
</feature>
<dbReference type="AlphaFoldDB" id="A0A8T0U550"/>
<protein>
    <submittedName>
        <fullName evidence="2">Uncharacterized protein</fullName>
    </submittedName>
</protein>
<name>A0A8T0U550_PANVG</name>
<evidence type="ECO:0000256" key="1">
    <source>
        <dbReference type="SAM" id="MobiDB-lite"/>
    </source>
</evidence>
<dbReference type="Proteomes" id="UP000823388">
    <property type="component" value="Chromosome 3N"/>
</dbReference>
<reference evidence="2 3" key="1">
    <citation type="submission" date="2020-05" db="EMBL/GenBank/DDBJ databases">
        <title>WGS assembly of Panicum virgatum.</title>
        <authorList>
            <person name="Lovell J.T."/>
            <person name="Jenkins J."/>
            <person name="Shu S."/>
            <person name="Juenger T.E."/>
            <person name="Schmutz J."/>
        </authorList>
    </citation>
    <scope>NUCLEOTIDE SEQUENCE [LARGE SCALE GENOMIC DNA]</scope>
    <source>
        <strain evidence="3">cv. AP13</strain>
    </source>
</reference>
<comment type="caution">
    <text evidence="2">The sequence shown here is derived from an EMBL/GenBank/DDBJ whole genome shotgun (WGS) entry which is preliminary data.</text>
</comment>
<dbReference type="EMBL" id="CM029042">
    <property type="protein sequence ID" value="KAG2615904.1"/>
    <property type="molecule type" value="Genomic_DNA"/>
</dbReference>
<evidence type="ECO:0000313" key="3">
    <source>
        <dbReference type="Proteomes" id="UP000823388"/>
    </source>
</evidence>
<keyword evidence="3" id="KW-1185">Reference proteome</keyword>